<comment type="caution">
    <text evidence="3">The sequence shown here is derived from an EMBL/GenBank/DDBJ whole genome shotgun (WGS) entry which is preliminary data.</text>
</comment>
<feature type="region of interest" description="Disordered" evidence="1">
    <location>
        <begin position="94"/>
        <end position="119"/>
    </location>
</feature>
<organism evidence="3 4">
    <name type="scientific">Leclercia barmai</name>
    <dbReference type="NCBI Taxonomy" id="2785629"/>
    <lineage>
        <taxon>Bacteria</taxon>
        <taxon>Pseudomonadati</taxon>
        <taxon>Pseudomonadota</taxon>
        <taxon>Gammaproteobacteria</taxon>
        <taxon>Enterobacterales</taxon>
        <taxon>Enterobacteriaceae</taxon>
        <taxon>Leclercia</taxon>
    </lineage>
</organism>
<accession>A0ABS7RZ37</accession>
<name>A0ABS7RZ37_9ENTR</name>
<gene>
    <name evidence="3" type="ORF">ITX56_17570</name>
</gene>
<dbReference type="RefSeq" id="WP_223075253.1">
    <property type="nucleotide sequence ID" value="NZ_JADMNK010000010.1"/>
</dbReference>
<keyword evidence="2" id="KW-0732">Signal</keyword>
<dbReference type="EMBL" id="JADMNK010000010">
    <property type="protein sequence ID" value="MBZ0059579.1"/>
    <property type="molecule type" value="Genomic_DNA"/>
</dbReference>
<evidence type="ECO:0000256" key="2">
    <source>
        <dbReference type="SAM" id="SignalP"/>
    </source>
</evidence>
<feature type="compositionally biased region" description="Basic and acidic residues" evidence="1">
    <location>
        <begin position="108"/>
        <end position="119"/>
    </location>
</feature>
<reference evidence="3 4" key="1">
    <citation type="submission" date="2020-11" db="EMBL/GenBank/DDBJ databases">
        <title>Draft Genome of Enterobacter sp. strain EMC7.</title>
        <authorList>
            <person name="Barman P."/>
            <person name="Sinha S."/>
            <person name="Sen S."/>
            <person name="Chakraborty R."/>
        </authorList>
    </citation>
    <scope>NUCLEOTIDE SEQUENCE [LARGE SCALE GENOMIC DNA]</scope>
    <source>
        <strain evidence="3 4">EMC7</strain>
    </source>
</reference>
<evidence type="ECO:0000313" key="4">
    <source>
        <dbReference type="Proteomes" id="UP000706580"/>
    </source>
</evidence>
<protein>
    <recommendedName>
        <fullName evidence="5">C-type lysozyme inhibitor domain-containing protein</fullName>
    </recommendedName>
</protein>
<feature type="compositionally biased region" description="Polar residues" evidence="1">
    <location>
        <begin position="94"/>
        <end position="107"/>
    </location>
</feature>
<feature type="signal peptide" evidence="2">
    <location>
        <begin position="1"/>
        <end position="20"/>
    </location>
</feature>
<feature type="chain" id="PRO_5046268783" description="C-type lysozyme inhibitor domain-containing protein" evidence="2">
    <location>
        <begin position="21"/>
        <end position="119"/>
    </location>
</feature>
<keyword evidence="4" id="KW-1185">Reference proteome</keyword>
<dbReference type="Proteomes" id="UP000706580">
    <property type="component" value="Unassembled WGS sequence"/>
</dbReference>
<evidence type="ECO:0000313" key="3">
    <source>
        <dbReference type="EMBL" id="MBZ0059579.1"/>
    </source>
</evidence>
<evidence type="ECO:0000256" key="1">
    <source>
        <dbReference type="SAM" id="MobiDB-lite"/>
    </source>
</evidence>
<evidence type="ECO:0008006" key="5">
    <source>
        <dbReference type="Google" id="ProtNLM"/>
    </source>
</evidence>
<proteinExistence type="predicted"/>
<sequence length="119" mass="12772">MRTKAIIAATILTAASTATATPIATSYLCNDGTFVHISEQNGRLNITWRGESYPITQIETMIDGARLMGGTPGKIAVDFTPPWLDGDTTATATIDVSKVDSPSTSQDCRPDKQSRHMDL</sequence>